<protein>
    <submittedName>
        <fullName evidence="2">Predicted protein</fullName>
    </submittedName>
</protein>
<organism evidence="2 3">
    <name type="scientific">Streptomyces viridochromogenes (strain DSM 40736 / JCM 4977 / BCRC 1201 / Tue 494)</name>
    <dbReference type="NCBI Taxonomy" id="591159"/>
    <lineage>
        <taxon>Bacteria</taxon>
        <taxon>Bacillati</taxon>
        <taxon>Actinomycetota</taxon>
        <taxon>Actinomycetes</taxon>
        <taxon>Kitasatosporales</taxon>
        <taxon>Streptomycetaceae</taxon>
        <taxon>Streptomyces</taxon>
    </lineage>
</organism>
<dbReference type="AlphaFoldDB" id="D9XH32"/>
<feature type="chain" id="PRO_5039220846" evidence="1">
    <location>
        <begin position="28"/>
        <end position="161"/>
    </location>
</feature>
<feature type="signal peptide" evidence="1">
    <location>
        <begin position="1"/>
        <end position="27"/>
    </location>
</feature>
<dbReference type="HOGENOM" id="CLU_1642840_0_0_11"/>
<evidence type="ECO:0000313" key="2">
    <source>
        <dbReference type="EMBL" id="EFL32825.1"/>
    </source>
</evidence>
<proteinExistence type="predicted"/>
<sequence length="161" mass="16366">MNVKLRGIFLKSALCAGAALVAAPAVSGGSAAATTGGAAAAPVAWSATHGTATAAGTRWTEASDSGSPFSALVIEGELRNSGSECYSVWVRWMRDLVPGPYTKQVTQCGTGSTPVNIRLGAYLPTTTGDLKVCRGNQDTKDCGDPVSLTSWPVTGTSRTTG</sequence>
<dbReference type="OrthoDB" id="3690785at2"/>
<dbReference type="eggNOG" id="ENOG50304A8">
    <property type="taxonomic scope" value="Bacteria"/>
</dbReference>
<evidence type="ECO:0000256" key="1">
    <source>
        <dbReference type="SAM" id="SignalP"/>
    </source>
</evidence>
<accession>D9XH32</accession>
<keyword evidence="1" id="KW-0732">Signal</keyword>
<evidence type="ECO:0000313" key="3">
    <source>
        <dbReference type="Proteomes" id="UP000004184"/>
    </source>
</evidence>
<dbReference type="EMBL" id="GG657757">
    <property type="protein sequence ID" value="EFL32825.1"/>
    <property type="molecule type" value="Genomic_DNA"/>
</dbReference>
<gene>
    <name evidence="2" type="ORF">SSQG_03343</name>
</gene>
<name>D9XH32_STRVT</name>
<dbReference type="RefSeq" id="WP_003990937.1">
    <property type="nucleotide sequence ID" value="NZ_GG657757.1"/>
</dbReference>
<reference evidence="3" key="1">
    <citation type="submission" date="2009-02" db="EMBL/GenBank/DDBJ databases">
        <title>Annotation of Streptomyces viridochromogenes strain DSM 40736.</title>
        <authorList>
            <consortium name="The Broad Institute Genome Sequencing Platform"/>
            <consortium name="Broad Institute Microbial Sequencing Center"/>
            <person name="Fischbach M."/>
            <person name="Godfrey P."/>
            <person name="Ward D."/>
            <person name="Young S."/>
            <person name="Zeng Q."/>
            <person name="Koehrsen M."/>
            <person name="Alvarado L."/>
            <person name="Berlin A.M."/>
            <person name="Bochicchio J."/>
            <person name="Borenstein D."/>
            <person name="Chapman S.B."/>
            <person name="Chen Z."/>
            <person name="Engels R."/>
            <person name="Freedman E."/>
            <person name="Gellesch M."/>
            <person name="Goldberg J."/>
            <person name="Griggs A."/>
            <person name="Gujja S."/>
            <person name="Heilman E.R."/>
            <person name="Heiman D.I."/>
            <person name="Hepburn T.A."/>
            <person name="Howarth C."/>
            <person name="Jen D."/>
            <person name="Larson L."/>
            <person name="Lewis B."/>
            <person name="Mehta T."/>
            <person name="Park D."/>
            <person name="Pearson M."/>
            <person name="Richards J."/>
            <person name="Roberts A."/>
            <person name="Saif S."/>
            <person name="Shea T.D."/>
            <person name="Shenoy N."/>
            <person name="Sisk P."/>
            <person name="Stolte C."/>
            <person name="Sykes S.N."/>
            <person name="Thomson T."/>
            <person name="Walk T."/>
            <person name="White J."/>
            <person name="Yandava C."/>
            <person name="Straight P."/>
            <person name="Clardy J."/>
            <person name="Hung D."/>
            <person name="Kolter R."/>
            <person name="Mekalanos J."/>
            <person name="Walker S."/>
            <person name="Walsh C.T."/>
            <person name="Wieland-Brown L.C."/>
            <person name="Haas B."/>
            <person name="Nusbaum C."/>
            <person name="Birren B."/>
        </authorList>
    </citation>
    <scope>NUCLEOTIDE SEQUENCE [LARGE SCALE GENOMIC DNA]</scope>
    <source>
        <strain evidence="3">DSM 40736 / JCM 4977 / BCRC 1201 / Tue 494</strain>
    </source>
</reference>
<keyword evidence="3" id="KW-1185">Reference proteome</keyword>
<dbReference type="Proteomes" id="UP000004184">
    <property type="component" value="Unassembled WGS sequence"/>
</dbReference>